<dbReference type="KEGG" id="vg:26516091"/>
<organism evidence="1 2">
    <name type="scientific">Pseudomonas phage YMC11/02/R656</name>
    <dbReference type="NCBI Taxonomy" id="1755689"/>
    <lineage>
        <taxon>Viruses</taxon>
        <taxon>Duplodnaviria</taxon>
        <taxon>Heunggongvirae</taxon>
        <taxon>Uroviricota</taxon>
        <taxon>Caudoviricetes</taxon>
        <taxon>Bugaksanvirus</taxon>
        <taxon>Bugaksanvirus R656</taxon>
    </lineage>
</organism>
<dbReference type="SUPFAM" id="SSF143100">
    <property type="entry name" value="TTHA1013/TTHA0281-like"/>
    <property type="match status" value="1"/>
</dbReference>
<sequence length="105" mass="12457">MKPVQFLLRGYAEHKDGVWQAFCIDLCLAVQGESREEVIRKLHEQTYDYLKDIFEGEDYPYAAQLLARKAPLVQRLKYHYLAYREQVSRLRDVFTFKDAMPLKLA</sequence>
<dbReference type="EMBL" id="KT968831">
    <property type="protein sequence ID" value="ALP47859.1"/>
    <property type="molecule type" value="Genomic_DNA"/>
</dbReference>
<keyword evidence="2" id="KW-1185">Reference proteome</keyword>
<dbReference type="InterPro" id="IPR035069">
    <property type="entry name" value="TTHA1013/TTHA0281-like"/>
</dbReference>
<dbReference type="Gene3D" id="3.30.160.620">
    <property type="match status" value="1"/>
</dbReference>
<gene>
    <name evidence="1" type="ORF">BPPAER656_00380</name>
</gene>
<dbReference type="RefSeq" id="YP_009187435.1">
    <property type="nucleotide sequence ID" value="NC_028657.1"/>
</dbReference>
<name>A0A0S2SY86_9CAUD</name>
<evidence type="ECO:0000313" key="1">
    <source>
        <dbReference type="EMBL" id="ALP47859.1"/>
    </source>
</evidence>
<evidence type="ECO:0000313" key="2">
    <source>
        <dbReference type="Proteomes" id="UP000201818"/>
    </source>
</evidence>
<reference evidence="1 2" key="1">
    <citation type="submission" date="2015-10" db="EMBL/GenBank/DDBJ databases">
        <title>Complete Genome Sequence of the Pseudomonas phage YMC11/02/R656_PAE_BP.</title>
        <authorList>
            <person name="Jeon J."/>
            <person name="Yong D."/>
            <person name="Lee K."/>
        </authorList>
    </citation>
    <scope>NUCLEOTIDE SEQUENCE [LARGE SCALE GENOMIC DNA]</scope>
</reference>
<protein>
    <recommendedName>
        <fullName evidence="3">DUF1902 domain-containing protein</fullName>
    </recommendedName>
</protein>
<dbReference type="Proteomes" id="UP000201818">
    <property type="component" value="Segment"/>
</dbReference>
<proteinExistence type="predicted"/>
<evidence type="ECO:0008006" key="3">
    <source>
        <dbReference type="Google" id="ProtNLM"/>
    </source>
</evidence>
<dbReference type="GeneID" id="26516091"/>
<accession>A0A0S2SY86</accession>